<dbReference type="EMBL" id="BK057794">
    <property type="protein sequence ID" value="DAE92160.1"/>
    <property type="molecule type" value="Genomic_DNA"/>
</dbReference>
<organism evidence="1">
    <name type="scientific">Myoviridae sp. ct5xZ3</name>
    <dbReference type="NCBI Taxonomy" id="2827601"/>
    <lineage>
        <taxon>Viruses</taxon>
        <taxon>Duplodnaviria</taxon>
        <taxon>Heunggongvirae</taxon>
        <taxon>Uroviricota</taxon>
        <taxon>Caudoviricetes</taxon>
    </lineage>
</organism>
<evidence type="ECO:0000313" key="1">
    <source>
        <dbReference type="EMBL" id="DAE92160.1"/>
    </source>
</evidence>
<reference evidence="1" key="1">
    <citation type="journal article" date="2021" name="Proc. Natl. Acad. Sci. U.S.A.">
        <title>A Catalog of Tens of Thousands of Viruses from Human Metagenomes Reveals Hidden Associations with Chronic Diseases.</title>
        <authorList>
            <person name="Tisza M.J."/>
            <person name="Buck C.B."/>
        </authorList>
    </citation>
    <scope>NUCLEOTIDE SEQUENCE</scope>
    <source>
        <strain evidence="1">Ct5xZ3</strain>
    </source>
</reference>
<accession>A0A8S5RRM6</accession>
<name>A0A8S5RRM6_9CAUD</name>
<sequence>MALTKIAEISINKLEDRKTVTAILHENGYTVGPGKRRRTQTGKSLDYYLKIYQEEGTDVGRSDNE</sequence>
<proteinExistence type="predicted"/>
<protein>
    <submittedName>
        <fullName evidence="1">Uncharacterized protein</fullName>
    </submittedName>
</protein>